<proteinExistence type="predicted"/>
<evidence type="ECO:0000313" key="1">
    <source>
        <dbReference type="EMBL" id="CAH2019367.1"/>
    </source>
</evidence>
<sequence length="67" mass="7933">MNYYCLQHHCLPENFHFTKASGIDDVHLLQNAQPDQNIPQHVRDYFSLSSKGKPLMKILDNERIYMK</sequence>
<dbReference type="OrthoDB" id="9942326at2759"/>
<name>A0A9P0QFV3_ACAOB</name>
<protein>
    <submittedName>
        <fullName evidence="1">Uncharacterized protein</fullName>
    </submittedName>
</protein>
<dbReference type="Proteomes" id="UP001152888">
    <property type="component" value="Unassembled WGS sequence"/>
</dbReference>
<evidence type="ECO:0000313" key="2">
    <source>
        <dbReference type="Proteomes" id="UP001152888"/>
    </source>
</evidence>
<accession>A0A9P0QFV3</accession>
<dbReference type="EMBL" id="CAKOFQ010010189">
    <property type="protein sequence ID" value="CAH2019367.1"/>
    <property type="molecule type" value="Genomic_DNA"/>
</dbReference>
<comment type="caution">
    <text evidence="1">The sequence shown here is derived from an EMBL/GenBank/DDBJ whole genome shotgun (WGS) entry which is preliminary data.</text>
</comment>
<keyword evidence="2" id="KW-1185">Reference proteome</keyword>
<gene>
    <name evidence="1" type="ORF">ACAOBT_LOCUS37088</name>
</gene>
<organism evidence="1 2">
    <name type="scientific">Acanthoscelides obtectus</name>
    <name type="common">Bean weevil</name>
    <name type="synonym">Bruchus obtectus</name>
    <dbReference type="NCBI Taxonomy" id="200917"/>
    <lineage>
        <taxon>Eukaryota</taxon>
        <taxon>Metazoa</taxon>
        <taxon>Ecdysozoa</taxon>
        <taxon>Arthropoda</taxon>
        <taxon>Hexapoda</taxon>
        <taxon>Insecta</taxon>
        <taxon>Pterygota</taxon>
        <taxon>Neoptera</taxon>
        <taxon>Endopterygota</taxon>
        <taxon>Coleoptera</taxon>
        <taxon>Polyphaga</taxon>
        <taxon>Cucujiformia</taxon>
        <taxon>Chrysomeloidea</taxon>
        <taxon>Chrysomelidae</taxon>
        <taxon>Bruchinae</taxon>
        <taxon>Bruchini</taxon>
        <taxon>Acanthoscelides</taxon>
    </lineage>
</organism>
<dbReference type="AlphaFoldDB" id="A0A9P0QFV3"/>
<reference evidence="1" key="1">
    <citation type="submission" date="2022-03" db="EMBL/GenBank/DDBJ databases">
        <authorList>
            <person name="Sayadi A."/>
        </authorList>
    </citation>
    <scope>NUCLEOTIDE SEQUENCE</scope>
</reference>